<evidence type="ECO:0000313" key="1">
    <source>
        <dbReference type="EMBL" id="WXB02139.1"/>
    </source>
</evidence>
<reference evidence="1" key="1">
    <citation type="submission" date="2021-12" db="EMBL/GenBank/DDBJ databases">
        <title>Discovery of the Pendulisporaceae a myxobacterial family with distinct sporulation behavior and unique specialized metabolism.</title>
        <authorList>
            <person name="Garcia R."/>
            <person name="Popoff A."/>
            <person name="Bader C.D."/>
            <person name="Loehr J."/>
            <person name="Walesch S."/>
            <person name="Walt C."/>
            <person name="Boldt J."/>
            <person name="Bunk B."/>
            <person name="Haeckl F.J.F.P.J."/>
            <person name="Gunesch A.P."/>
            <person name="Birkelbach J."/>
            <person name="Nuebel U."/>
            <person name="Pietschmann T."/>
            <person name="Bach T."/>
            <person name="Mueller R."/>
        </authorList>
    </citation>
    <scope>NUCLEOTIDE SEQUENCE</scope>
    <source>
        <strain evidence="1">MSr11367</strain>
    </source>
</reference>
<keyword evidence="2" id="KW-1185">Reference proteome</keyword>
<gene>
    <name evidence="1" type="ORF">LVJ94_35145</name>
</gene>
<protein>
    <recommendedName>
        <fullName evidence="3">Knr4/Smi1-like domain-containing protein</fullName>
    </recommendedName>
</protein>
<name>A0ABZ2KTZ7_9BACT</name>
<evidence type="ECO:0008006" key="3">
    <source>
        <dbReference type="Google" id="ProtNLM"/>
    </source>
</evidence>
<organism evidence="1 2">
    <name type="scientific">Pendulispora rubella</name>
    <dbReference type="NCBI Taxonomy" id="2741070"/>
    <lineage>
        <taxon>Bacteria</taxon>
        <taxon>Pseudomonadati</taxon>
        <taxon>Myxococcota</taxon>
        <taxon>Myxococcia</taxon>
        <taxon>Myxococcales</taxon>
        <taxon>Sorangiineae</taxon>
        <taxon>Pendulisporaceae</taxon>
        <taxon>Pendulispora</taxon>
    </lineage>
</organism>
<evidence type="ECO:0000313" key="2">
    <source>
        <dbReference type="Proteomes" id="UP001374803"/>
    </source>
</evidence>
<dbReference type="EMBL" id="CP089983">
    <property type="protein sequence ID" value="WXB02139.1"/>
    <property type="molecule type" value="Genomic_DNA"/>
</dbReference>
<sequence>MAYLTQLCALSKGATAEVKPDIPRLHQVFGKNAAEVLEQILGVMNGLYAFEDALHVFSDWDTEDELGIYKWNNMYCWRIHYSPFVPKGVCFAEDLFGNQFVIGDRAILLFDAESGKCELFASTLEEWARRVIREPASTGFATALAWREACGPLRRGQRLVPKVPFLRGKDIPIANLEAVDGVEAMQTRGARARAIFGKGPIA</sequence>
<dbReference type="RefSeq" id="WP_394831766.1">
    <property type="nucleotide sequence ID" value="NZ_CP089929.1"/>
</dbReference>
<accession>A0ABZ2KTZ7</accession>
<dbReference type="Proteomes" id="UP001374803">
    <property type="component" value="Chromosome"/>
</dbReference>
<proteinExistence type="predicted"/>